<evidence type="ECO:0000256" key="3">
    <source>
        <dbReference type="ARBA" id="ARBA00022764"/>
    </source>
</evidence>
<dbReference type="PANTHER" id="PTHR39210">
    <property type="entry name" value="HEPARIN-SULFATE LYASE"/>
    <property type="match status" value="1"/>
</dbReference>
<gene>
    <name evidence="6" type="ORF">H8730_04330</name>
</gene>
<dbReference type="RefSeq" id="WP_177719260.1">
    <property type="nucleotide sequence ID" value="NZ_JACRSQ010000004.1"/>
</dbReference>
<evidence type="ECO:0000313" key="6">
    <source>
        <dbReference type="EMBL" id="MBC8542774.1"/>
    </source>
</evidence>
<dbReference type="Gene3D" id="1.50.10.100">
    <property type="entry name" value="Chondroitin AC/alginate lyase"/>
    <property type="match status" value="1"/>
</dbReference>
<dbReference type="Pfam" id="PF07940">
    <property type="entry name" value="Hepar_II_III_C"/>
    <property type="match status" value="1"/>
</dbReference>
<keyword evidence="2" id="KW-0732">Signal</keyword>
<evidence type="ECO:0000256" key="2">
    <source>
        <dbReference type="ARBA" id="ARBA00022729"/>
    </source>
</evidence>
<dbReference type="InterPro" id="IPR012480">
    <property type="entry name" value="Hepar_II_III_C"/>
</dbReference>
<evidence type="ECO:0000313" key="7">
    <source>
        <dbReference type="Proteomes" id="UP000657006"/>
    </source>
</evidence>
<proteinExistence type="predicted"/>
<name>A0A926DSZ4_9FIRM</name>
<dbReference type="AlphaFoldDB" id="A0A926DSZ4"/>
<sequence>MRNVPINYAETILEPYWDSGESYPDNEKYSVLQNYQVCYHEAAAKIFPYWCGVRIAIEQQLGESPIIMERDCDVDLAGYDELRVFASFPKNLTYRLYGEIDGEQRLLIHAVGDDDTTEYVGTFSGTKLTHLRYEFQKTGSESCAGLLCWLGLANRAKREELEAVKSPYDSQWEGCFAETYEIKPMLGIYFDEDELPALRKKLTDPLYASAMKTLRQEAEEAMKLEPEADIQTYIGSSDHRWIRNRDWNRPVLNLAMEKLAFVGILDENIPMLKMACRMALSVAHSQYWCESFMGVFPGATWHHRSFTEEVLLKACAKVLDWAGALLTWHGRHILYDAMIMKGLPRLEADFKTVSYIRHMNQGIVFNVGRIVGLLALVHPYPRYESWLLDAEKDMKEMIDSYVASDGGTPEGPGYWNYTFSNAMTGLYLLARYHHKTLKEYVWDTIRKTADFAPNMLSDQMEGCATIPFNDGHSQPFKPIVSALFCQVSDDPRWKRLYEHALSSQTAESDLDFLIMSPQLERQEKKPVSGEGFASFPVTGLMNLRQKSELGMIHISAFSGVSYFAHYHEDKGSFLLEVDGKPILIDRGVCTYSNPYVATIGGADVHNLFYPESNTGFRYHQKNSGAAKVTEASFQNGILRYRTELQDIWEEGIMTHCSRSLYSEDPCVYWIADEADYITPHRASFRLNTRGEIRQKNGYYTIVEAGIQVSVYPIDYQPQDVWWGPEGYDETMDSVNQLRLYLDRGLRHRIRTVIEVSAVGEEQVKVLPDGKIQYKQKIYSF</sequence>
<evidence type="ECO:0000259" key="5">
    <source>
        <dbReference type="Pfam" id="PF07940"/>
    </source>
</evidence>
<dbReference type="Gene3D" id="2.70.98.70">
    <property type="match status" value="1"/>
</dbReference>
<evidence type="ECO:0000256" key="4">
    <source>
        <dbReference type="ARBA" id="ARBA00023239"/>
    </source>
</evidence>
<accession>A0A926DSZ4</accession>
<dbReference type="GO" id="GO:0042597">
    <property type="term" value="C:periplasmic space"/>
    <property type="evidence" value="ECO:0007669"/>
    <property type="project" value="UniProtKB-SubCell"/>
</dbReference>
<feature type="domain" description="Heparinase II/III-like C-terminal" evidence="5">
    <location>
        <begin position="530"/>
        <end position="594"/>
    </location>
</feature>
<keyword evidence="3" id="KW-0574">Periplasm</keyword>
<protein>
    <submittedName>
        <fullName evidence="6">Heparinase II/III family protein</fullName>
    </submittedName>
</protein>
<comment type="caution">
    <text evidence="6">The sequence shown here is derived from an EMBL/GenBank/DDBJ whole genome shotgun (WGS) entry which is preliminary data.</text>
</comment>
<keyword evidence="7" id="KW-1185">Reference proteome</keyword>
<keyword evidence="4" id="KW-0456">Lyase</keyword>
<organism evidence="6 7">
    <name type="scientific">Bianquea renquensis</name>
    <dbReference type="NCBI Taxonomy" id="2763661"/>
    <lineage>
        <taxon>Bacteria</taxon>
        <taxon>Bacillati</taxon>
        <taxon>Bacillota</taxon>
        <taxon>Clostridia</taxon>
        <taxon>Eubacteriales</taxon>
        <taxon>Bianqueaceae</taxon>
        <taxon>Bianquea</taxon>
    </lineage>
</organism>
<evidence type="ECO:0000256" key="1">
    <source>
        <dbReference type="ARBA" id="ARBA00004418"/>
    </source>
</evidence>
<comment type="subcellular location">
    <subcellularLocation>
        <location evidence="1">Periplasm</location>
    </subcellularLocation>
</comment>
<dbReference type="Proteomes" id="UP000657006">
    <property type="component" value="Unassembled WGS sequence"/>
</dbReference>
<dbReference type="PANTHER" id="PTHR39210:SF1">
    <property type="entry name" value="HEPARIN-SULFATE LYASE"/>
    <property type="match status" value="1"/>
</dbReference>
<dbReference type="SUPFAM" id="SSF48230">
    <property type="entry name" value="Chondroitin AC/alginate lyase"/>
    <property type="match status" value="1"/>
</dbReference>
<dbReference type="GO" id="GO:0016829">
    <property type="term" value="F:lyase activity"/>
    <property type="evidence" value="ECO:0007669"/>
    <property type="project" value="UniProtKB-KW"/>
</dbReference>
<dbReference type="InterPro" id="IPR008929">
    <property type="entry name" value="Chondroitin_lyas"/>
</dbReference>
<reference evidence="6" key="1">
    <citation type="submission" date="2020-08" db="EMBL/GenBank/DDBJ databases">
        <title>Genome public.</title>
        <authorList>
            <person name="Liu C."/>
            <person name="Sun Q."/>
        </authorList>
    </citation>
    <scope>NUCLEOTIDE SEQUENCE</scope>
    <source>
        <strain evidence="6">NSJ-32</strain>
    </source>
</reference>
<dbReference type="EMBL" id="JACRSQ010000004">
    <property type="protein sequence ID" value="MBC8542774.1"/>
    <property type="molecule type" value="Genomic_DNA"/>
</dbReference>